<keyword evidence="3" id="KW-1185">Reference proteome</keyword>
<comment type="caution">
    <text evidence="2">The sequence shown here is derived from an EMBL/GenBank/DDBJ whole genome shotgun (WGS) entry which is preliminary data.</text>
</comment>
<feature type="compositionally biased region" description="Basic and acidic residues" evidence="1">
    <location>
        <begin position="104"/>
        <end position="115"/>
    </location>
</feature>
<gene>
    <name evidence="2" type="ORF">ACFQE1_03640</name>
</gene>
<dbReference type="EMBL" id="JBHSWU010000021">
    <property type="protein sequence ID" value="MFC6723495.1"/>
    <property type="molecule type" value="Genomic_DNA"/>
</dbReference>
<dbReference type="SUPFAM" id="SSF46785">
    <property type="entry name" value="Winged helix' DNA-binding domain"/>
    <property type="match status" value="1"/>
</dbReference>
<protein>
    <recommendedName>
        <fullName evidence="4">ArsR family transcriptional regulator</fullName>
    </recommendedName>
</protein>
<dbReference type="InterPro" id="IPR036388">
    <property type="entry name" value="WH-like_DNA-bd_sf"/>
</dbReference>
<evidence type="ECO:0000313" key="3">
    <source>
        <dbReference type="Proteomes" id="UP001596328"/>
    </source>
</evidence>
<dbReference type="InterPro" id="IPR036390">
    <property type="entry name" value="WH_DNA-bd_sf"/>
</dbReference>
<sequence>MSQQIGKQNPAIYVTPPRRAIIETLLEADSASMDVADLRERVGDDVPPRTLTHHLRLLEALSVVRLKGEIAVTRPHATRHEDVPIDEHRVELTRRGETVLDHVDDRDQWSDDHPAGDYAESELSVEQRVGELESRVARLQEAVDE</sequence>
<dbReference type="AlphaFoldDB" id="A0ABD5RVL8"/>
<evidence type="ECO:0000313" key="2">
    <source>
        <dbReference type="EMBL" id="MFC6723495.1"/>
    </source>
</evidence>
<evidence type="ECO:0008006" key="4">
    <source>
        <dbReference type="Google" id="ProtNLM"/>
    </source>
</evidence>
<dbReference type="Proteomes" id="UP001596328">
    <property type="component" value="Unassembled WGS sequence"/>
</dbReference>
<reference evidence="2 3" key="1">
    <citation type="journal article" date="2019" name="Int. J. Syst. Evol. Microbiol.">
        <title>The Global Catalogue of Microorganisms (GCM) 10K type strain sequencing project: providing services to taxonomists for standard genome sequencing and annotation.</title>
        <authorList>
            <consortium name="The Broad Institute Genomics Platform"/>
            <consortium name="The Broad Institute Genome Sequencing Center for Infectious Disease"/>
            <person name="Wu L."/>
            <person name="Ma J."/>
        </authorList>
    </citation>
    <scope>NUCLEOTIDE SEQUENCE [LARGE SCALE GENOMIC DNA]</scope>
    <source>
        <strain evidence="2 3">NBRC 111368</strain>
    </source>
</reference>
<evidence type="ECO:0000256" key="1">
    <source>
        <dbReference type="SAM" id="MobiDB-lite"/>
    </source>
</evidence>
<dbReference type="Gene3D" id="1.10.10.10">
    <property type="entry name" value="Winged helix-like DNA-binding domain superfamily/Winged helix DNA-binding domain"/>
    <property type="match status" value="1"/>
</dbReference>
<accession>A0ABD5RVL8</accession>
<feature type="region of interest" description="Disordered" evidence="1">
    <location>
        <begin position="104"/>
        <end position="124"/>
    </location>
</feature>
<organism evidence="2 3">
    <name type="scientific">Halobium palmae</name>
    <dbReference type="NCBI Taxonomy" id="1776492"/>
    <lineage>
        <taxon>Archaea</taxon>
        <taxon>Methanobacteriati</taxon>
        <taxon>Methanobacteriota</taxon>
        <taxon>Stenosarchaea group</taxon>
        <taxon>Halobacteria</taxon>
        <taxon>Halobacteriales</taxon>
        <taxon>Haloferacaceae</taxon>
        <taxon>Halobium</taxon>
    </lineage>
</organism>
<proteinExistence type="predicted"/>
<name>A0ABD5RVL8_9EURY</name>